<dbReference type="Gramene" id="CME030CT">
    <property type="protein sequence ID" value="CME030CT"/>
    <property type="gene ID" value="CME030C"/>
</dbReference>
<keyword evidence="3" id="KW-0862">Zinc</keyword>
<dbReference type="OMA" id="ILRWASI"/>
<evidence type="ECO:0000256" key="1">
    <source>
        <dbReference type="ARBA" id="ARBA00022723"/>
    </source>
</evidence>
<evidence type="ECO:0000313" key="6">
    <source>
        <dbReference type="EMBL" id="BAM79264.1"/>
    </source>
</evidence>
<evidence type="ECO:0000313" key="7">
    <source>
        <dbReference type="Proteomes" id="UP000007014"/>
    </source>
</evidence>
<gene>
    <name evidence="6" type="ORF">CYME_CME030C</name>
</gene>
<dbReference type="RefSeq" id="XP_005535550.1">
    <property type="nucleotide sequence ID" value="XM_005535493.1"/>
</dbReference>
<evidence type="ECO:0000256" key="2">
    <source>
        <dbReference type="ARBA" id="ARBA00022771"/>
    </source>
</evidence>
<dbReference type="KEGG" id="cme:CYME_CME030C"/>
<dbReference type="SMART" id="SM00184">
    <property type="entry name" value="RING"/>
    <property type="match status" value="1"/>
</dbReference>
<accession>M1V6W9</accession>
<organism evidence="6 7">
    <name type="scientific">Cyanidioschyzon merolae (strain NIES-3377 / 10D)</name>
    <name type="common">Unicellular red alga</name>
    <dbReference type="NCBI Taxonomy" id="280699"/>
    <lineage>
        <taxon>Eukaryota</taxon>
        <taxon>Rhodophyta</taxon>
        <taxon>Bangiophyceae</taxon>
        <taxon>Cyanidiales</taxon>
        <taxon>Cyanidiaceae</taxon>
        <taxon>Cyanidioschyzon</taxon>
    </lineage>
</organism>
<keyword evidence="2 4" id="KW-0863">Zinc-finger</keyword>
<dbReference type="PANTHER" id="PTHR47361">
    <property type="entry name" value="RING/U-BOX SUPERFAMILY PROTEIN"/>
    <property type="match status" value="1"/>
</dbReference>
<keyword evidence="1" id="KW-0479">Metal-binding</keyword>
<keyword evidence="7" id="KW-1185">Reference proteome</keyword>
<dbReference type="InterPro" id="IPR013083">
    <property type="entry name" value="Znf_RING/FYVE/PHD"/>
</dbReference>
<dbReference type="Gene3D" id="3.30.40.10">
    <property type="entry name" value="Zinc/RING finger domain, C3HC4 (zinc finger)"/>
    <property type="match status" value="1"/>
</dbReference>
<evidence type="ECO:0000256" key="3">
    <source>
        <dbReference type="ARBA" id="ARBA00022833"/>
    </source>
</evidence>
<feature type="domain" description="RING-type" evidence="5">
    <location>
        <begin position="8"/>
        <end position="50"/>
    </location>
</feature>
<sequence>MEQEAFSCPICYVDEVPEDDQLVLPECGHRFCALCLIAWAAVRPTCPLCKGAFEAALVRRLLDGTPLAPGRWQLEPLPLLRRAPWLVQRYGLAAHGGYAGCRGDALTSSASASASAATASWFAAEAPGATSATATAAAAIGVAVNDDEDDGEEAREQAFWEQEAYEAELQANRFLFGNRRFGAGGYIRGERLYGRPVRPHRRMGRKQRSVS</sequence>
<dbReference type="OrthoDB" id="10065815at2759"/>
<name>M1V6W9_CYAM1</name>
<dbReference type="GO" id="GO:0008270">
    <property type="term" value="F:zinc ion binding"/>
    <property type="evidence" value="ECO:0007669"/>
    <property type="project" value="UniProtKB-KW"/>
</dbReference>
<dbReference type="EMBL" id="AP006487">
    <property type="protein sequence ID" value="BAM79264.1"/>
    <property type="molecule type" value="Genomic_DNA"/>
</dbReference>
<dbReference type="HOGENOM" id="CLU_1306434_0_0_1"/>
<reference evidence="6 7" key="1">
    <citation type="journal article" date="2004" name="Nature">
        <title>Genome sequence of the ultrasmall unicellular red alga Cyanidioschyzon merolae 10D.</title>
        <authorList>
            <person name="Matsuzaki M."/>
            <person name="Misumi O."/>
            <person name="Shin-i T."/>
            <person name="Maruyama S."/>
            <person name="Takahara M."/>
            <person name="Miyagishima S."/>
            <person name="Mori T."/>
            <person name="Nishida K."/>
            <person name="Yagisawa F."/>
            <person name="Nishida K."/>
            <person name="Yoshida Y."/>
            <person name="Nishimura Y."/>
            <person name="Nakao S."/>
            <person name="Kobayashi T."/>
            <person name="Momoyama Y."/>
            <person name="Higashiyama T."/>
            <person name="Minoda A."/>
            <person name="Sano M."/>
            <person name="Nomoto H."/>
            <person name="Oishi K."/>
            <person name="Hayashi H."/>
            <person name="Ohta F."/>
            <person name="Nishizaka S."/>
            <person name="Haga S."/>
            <person name="Miura S."/>
            <person name="Morishita T."/>
            <person name="Kabeya Y."/>
            <person name="Terasawa K."/>
            <person name="Suzuki Y."/>
            <person name="Ishii Y."/>
            <person name="Asakawa S."/>
            <person name="Takano H."/>
            <person name="Ohta N."/>
            <person name="Kuroiwa H."/>
            <person name="Tanaka K."/>
            <person name="Shimizu N."/>
            <person name="Sugano S."/>
            <person name="Sato N."/>
            <person name="Nozaki H."/>
            <person name="Ogasawara N."/>
            <person name="Kohara Y."/>
            <person name="Kuroiwa T."/>
        </authorList>
    </citation>
    <scope>NUCLEOTIDE SEQUENCE [LARGE SCALE GENOMIC DNA]</scope>
    <source>
        <strain evidence="6 7">10D</strain>
    </source>
</reference>
<dbReference type="AlphaFoldDB" id="M1V6W9"/>
<reference evidence="6 7" key="2">
    <citation type="journal article" date="2007" name="BMC Biol.">
        <title>A 100%-complete sequence reveals unusually simple genomic features in the hot-spring red alga Cyanidioschyzon merolae.</title>
        <authorList>
            <person name="Nozaki H."/>
            <person name="Takano H."/>
            <person name="Misumi O."/>
            <person name="Terasawa K."/>
            <person name="Matsuzaki M."/>
            <person name="Maruyama S."/>
            <person name="Nishida K."/>
            <person name="Yagisawa F."/>
            <person name="Yoshida Y."/>
            <person name="Fujiwara T."/>
            <person name="Takio S."/>
            <person name="Tamura K."/>
            <person name="Chung S.J."/>
            <person name="Nakamura S."/>
            <person name="Kuroiwa H."/>
            <person name="Tanaka K."/>
            <person name="Sato N."/>
            <person name="Kuroiwa T."/>
        </authorList>
    </citation>
    <scope>NUCLEOTIDE SEQUENCE [LARGE SCALE GENOMIC DNA]</scope>
    <source>
        <strain evidence="6 7">10D</strain>
    </source>
</reference>
<dbReference type="PROSITE" id="PS50089">
    <property type="entry name" value="ZF_RING_2"/>
    <property type="match status" value="1"/>
</dbReference>
<dbReference type="GeneID" id="16992748"/>
<evidence type="ECO:0000259" key="5">
    <source>
        <dbReference type="PROSITE" id="PS50089"/>
    </source>
</evidence>
<dbReference type="InterPro" id="IPR001841">
    <property type="entry name" value="Znf_RING"/>
</dbReference>
<dbReference type="PROSITE" id="PS00518">
    <property type="entry name" value="ZF_RING_1"/>
    <property type="match status" value="1"/>
</dbReference>
<proteinExistence type="predicted"/>
<dbReference type="Pfam" id="PF13639">
    <property type="entry name" value="zf-RING_2"/>
    <property type="match status" value="1"/>
</dbReference>
<dbReference type="InterPro" id="IPR017907">
    <property type="entry name" value="Znf_RING_CS"/>
</dbReference>
<evidence type="ECO:0000256" key="4">
    <source>
        <dbReference type="PROSITE-ProRule" id="PRU00175"/>
    </source>
</evidence>
<protein>
    <recommendedName>
        <fullName evidence="5">RING-type domain-containing protein</fullName>
    </recommendedName>
</protein>
<dbReference type="PANTHER" id="PTHR47361:SF4">
    <property type="entry name" value="RING_U-BOX SUPERFAMILY PROTEIN"/>
    <property type="match status" value="1"/>
</dbReference>
<dbReference type="SUPFAM" id="SSF57850">
    <property type="entry name" value="RING/U-box"/>
    <property type="match status" value="1"/>
</dbReference>
<dbReference type="Proteomes" id="UP000007014">
    <property type="component" value="Chromosome 5"/>
</dbReference>